<evidence type="ECO:0000313" key="2">
    <source>
        <dbReference type="Proteomes" id="UP000285859"/>
    </source>
</evidence>
<reference evidence="1 2" key="1">
    <citation type="submission" date="2019-01" db="EMBL/GenBank/DDBJ databases">
        <title>Whole genome sequence of Lactococcus lactis isolated from cow milk.</title>
        <authorList>
            <person name="Sundararaman A."/>
            <person name="Tamang J.-P."/>
            <person name="Halami P."/>
        </authorList>
    </citation>
    <scope>NUCLEOTIDE SEQUENCE [LARGE SCALE GENOMIC DNA]</scope>
    <source>
        <strain evidence="1 2">C2D</strain>
    </source>
</reference>
<dbReference type="AlphaFoldDB" id="A0A2A9HW04"/>
<name>A0A2A9HW04_9LACT</name>
<proteinExistence type="predicted"/>
<organism evidence="1 2">
    <name type="scientific">Lactococcus lactis</name>
    <dbReference type="NCBI Taxonomy" id="1358"/>
    <lineage>
        <taxon>Bacteria</taxon>
        <taxon>Bacillati</taxon>
        <taxon>Bacillota</taxon>
        <taxon>Bacilli</taxon>
        <taxon>Lactobacillales</taxon>
        <taxon>Streptococcaceae</taxon>
        <taxon>Lactococcus</taxon>
    </lineage>
</organism>
<gene>
    <name evidence="1" type="ORF">EO246_09635</name>
</gene>
<accession>A0A2A9HW04</accession>
<dbReference type="EMBL" id="SAXH01000015">
    <property type="protein sequence ID" value="RWR45989.1"/>
    <property type="molecule type" value="Genomic_DNA"/>
</dbReference>
<comment type="caution">
    <text evidence="1">The sequence shown here is derived from an EMBL/GenBank/DDBJ whole genome shotgun (WGS) entry which is preliminary data.</text>
</comment>
<protein>
    <submittedName>
        <fullName evidence="1">Uncharacterized protein</fullName>
    </submittedName>
</protein>
<sequence length="91" mass="11350">MNFARNSFFYENISFFKLNNQKNKQKGKRLFTFLLKYKRIEWLLLCHIIEELRANEVYKFYLKMLENPCKIRLRKKETMKTFHTVCKEIFL</sequence>
<evidence type="ECO:0000313" key="1">
    <source>
        <dbReference type="EMBL" id="RWR45989.1"/>
    </source>
</evidence>
<dbReference type="Proteomes" id="UP000285859">
    <property type="component" value="Unassembled WGS sequence"/>
</dbReference>